<gene>
    <name evidence="8" type="ORF">DDZ16_18545</name>
</gene>
<protein>
    <submittedName>
        <fullName evidence="8">RagB/SusD family nutrient uptake outer membrane protein</fullName>
    </submittedName>
</protein>
<name>A0A2U2B480_9BACT</name>
<evidence type="ECO:0000256" key="1">
    <source>
        <dbReference type="ARBA" id="ARBA00004442"/>
    </source>
</evidence>
<evidence type="ECO:0000259" key="7">
    <source>
        <dbReference type="Pfam" id="PF14322"/>
    </source>
</evidence>
<comment type="caution">
    <text evidence="8">The sequence shown here is derived from an EMBL/GenBank/DDBJ whole genome shotgun (WGS) entry which is preliminary data.</text>
</comment>
<evidence type="ECO:0000256" key="3">
    <source>
        <dbReference type="ARBA" id="ARBA00022729"/>
    </source>
</evidence>
<dbReference type="PROSITE" id="PS51257">
    <property type="entry name" value="PROKAR_LIPOPROTEIN"/>
    <property type="match status" value="1"/>
</dbReference>
<comment type="subcellular location">
    <subcellularLocation>
        <location evidence="1">Cell outer membrane</location>
    </subcellularLocation>
</comment>
<evidence type="ECO:0000313" key="9">
    <source>
        <dbReference type="Proteomes" id="UP000244956"/>
    </source>
</evidence>
<dbReference type="CDD" id="cd08977">
    <property type="entry name" value="SusD"/>
    <property type="match status" value="1"/>
</dbReference>
<dbReference type="AlphaFoldDB" id="A0A2U2B480"/>
<keyword evidence="3" id="KW-0732">Signal</keyword>
<dbReference type="InterPro" id="IPR011990">
    <property type="entry name" value="TPR-like_helical_dom_sf"/>
</dbReference>
<evidence type="ECO:0000256" key="5">
    <source>
        <dbReference type="ARBA" id="ARBA00023237"/>
    </source>
</evidence>
<dbReference type="OrthoDB" id="1016139at2"/>
<dbReference type="RefSeq" id="WP_109265975.1">
    <property type="nucleotide sequence ID" value="NZ_QEWP01000023.1"/>
</dbReference>
<comment type="similarity">
    <text evidence="2">Belongs to the SusD family.</text>
</comment>
<feature type="domain" description="SusD-like N-terminal" evidence="7">
    <location>
        <begin position="90"/>
        <end position="228"/>
    </location>
</feature>
<sequence>MKKLIIFLAPLFFLASCEDFLKEEPKSEMSVDQYFSEPAHAQNAVNSLYRDGFPGFFGAGSAYRGSTVMLGGYMSGLFDNEYKGQEVHVEECHNLTLSPINMAGYLDDIWDPCYTAISRANNAIKYIPSTPGLTEANAKKLEAQARFFRAINYFHLVKTFGGVPLILEPYESLDELYKERATAAQIYDQIITDLQFAYNEGGLGNNPMPMNNFRVSKGSVGAVLADVYMTMSGFPVQSDHYADAADMARDIITSGNYGLIGHGADLSSSAYNKMRTSDMEQEYLYVIEYESGIAESGWLPTYSYPNRAATWGIFQYSITNNAYRPVEELLRVYDPSDDLRFQEKQFFHSELTYTEVVDGVEQEMTKTFEPSPYLWHDDEALFETGRGGNDVAVYRYAEVLLIAAEAIARSEGVTAEAVGYLADVRERAYWQTDRATIEAGLSGLSVEDFVEEVWKERLRELPLEYRVWSDVQRTRKFPVTDENTPGEVTFVDVVGHTNVWGATFQEKHLLFPISENEMQRNPNLVQNTGYSN</sequence>
<dbReference type="InterPro" id="IPR012944">
    <property type="entry name" value="SusD_RagB_dom"/>
</dbReference>
<dbReference type="Pfam" id="PF07980">
    <property type="entry name" value="SusD_RagB"/>
    <property type="match status" value="1"/>
</dbReference>
<organism evidence="8 9">
    <name type="scientific">Marinilabilia rubra</name>
    <dbReference type="NCBI Taxonomy" id="2162893"/>
    <lineage>
        <taxon>Bacteria</taxon>
        <taxon>Pseudomonadati</taxon>
        <taxon>Bacteroidota</taxon>
        <taxon>Bacteroidia</taxon>
        <taxon>Marinilabiliales</taxon>
        <taxon>Marinilabiliaceae</taxon>
        <taxon>Marinilabilia</taxon>
    </lineage>
</organism>
<dbReference type="Proteomes" id="UP000244956">
    <property type="component" value="Unassembled WGS sequence"/>
</dbReference>
<keyword evidence="4" id="KW-0472">Membrane</keyword>
<proteinExistence type="inferred from homology"/>
<accession>A0A2U2B480</accession>
<keyword evidence="5" id="KW-0998">Cell outer membrane</keyword>
<evidence type="ECO:0000256" key="4">
    <source>
        <dbReference type="ARBA" id="ARBA00023136"/>
    </source>
</evidence>
<reference evidence="8 9" key="1">
    <citation type="submission" date="2018-05" db="EMBL/GenBank/DDBJ databases">
        <title>Marinilabilia rubrum sp. nov., isolated from saltern sediment.</title>
        <authorList>
            <person name="Zhang R."/>
        </authorList>
    </citation>
    <scope>NUCLEOTIDE SEQUENCE [LARGE SCALE GENOMIC DNA]</scope>
    <source>
        <strain evidence="8 9">WTE16</strain>
    </source>
</reference>
<evidence type="ECO:0000259" key="6">
    <source>
        <dbReference type="Pfam" id="PF07980"/>
    </source>
</evidence>
<dbReference type="SUPFAM" id="SSF48452">
    <property type="entry name" value="TPR-like"/>
    <property type="match status" value="1"/>
</dbReference>
<dbReference type="Gene3D" id="1.25.40.390">
    <property type="match status" value="1"/>
</dbReference>
<dbReference type="Pfam" id="PF14322">
    <property type="entry name" value="SusD-like_3"/>
    <property type="match status" value="1"/>
</dbReference>
<keyword evidence="9" id="KW-1185">Reference proteome</keyword>
<evidence type="ECO:0000313" key="8">
    <source>
        <dbReference type="EMBL" id="PWD97863.1"/>
    </source>
</evidence>
<feature type="domain" description="RagB/SusD" evidence="6">
    <location>
        <begin position="384"/>
        <end position="530"/>
    </location>
</feature>
<dbReference type="GO" id="GO:0009279">
    <property type="term" value="C:cell outer membrane"/>
    <property type="evidence" value="ECO:0007669"/>
    <property type="project" value="UniProtKB-SubCell"/>
</dbReference>
<evidence type="ECO:0000256" key="2">
    <source>
        <dbReference type="ARBA" id="ARBA00006275"/>
    </source>
</evidence>
<dbReference type="EMBL" id="QEWP01000023">
    <property type="protein sequence ID" value="PWD97863.1"/>
    <property type="molecule type" value="Genomic_DNA"/>
</dbReference>
<dbReference type="InterPro" id="IPR033985">
    <property type="entry name" value="SusD-like_N"/>
</dbReference>